<sequence>MPAKRSKGTPGRHNVPLESYSGYHAYAGLPPQPYPQYPPYPYPVYPQFFYPPPGPPSSNPKYYNALRDSPSPPPEKELHDLLANENKRDFYWDVRTSPVKKFQYRASGAVSYITDEVLEEEAMGPKSKGMRIVCDRYKWIFDVKRPETGSLTLKVILEGIFNGLHEPLTEAEWKELSSGEKRNAHISRGIRLAYDTTSFDVDSRMKRVDVIGERSMFSGLRLDDATEEWIMILSNRPTNQGRKS</sequence>
<accession>A0A0C9UYC9</accession>
<reference evidence="2 3" key="1">
    <citation type="submission" date="2014-06" db="EMBL/GenBank/DDBJ databases">
        <title>Evolutionary Origins and Diversification of the Mycorrhizal Mutualists.</title>
        <authorList>
            <consortium name="DOE Joint Genome Institute"/>
            <consortium name="Mycorrhizal Genomics Consortium"/>
            <person name="Kohler A."/>
            <person name="Kuo A."/>
            <person name="Nagy L.G."/>
            <person name="Floudas D."/>
            <person name="Copeland A."/>
            <person name="Barry K.W."/>
            <person name="Cichocki N."/>
            <person name="Veneault-Fourrey C."/>
            <person name="LaButti K."/>
            <person name="Lindquist E.A."/>
            <person name="Lipzen A."/>
            <person name="Lundell T."/>
            <person name="Morin E."/>
            <person name="Murat C."/>
            <person name="Riley R."/>
            <person name="Ohm R."/>
            <person name="Sun H."/>
            <person name="Tunlid A."/>
            <person name="Henrissat B."/>
            <person name="Grigoriev I.V."/>
            <person name="Hibbett D.S."/>
            <person name="Martin F."/>
        </authorList>
    </citation>
    <scope>NUCLEOTIDE SEQUENCE [LARGE SCALE GENOMIC DNA]</scope>
    <source>
        <strain evidence="2 3">SS14</strain>
    </source>
</reference>
<dbReference type="EMBL" id="KN837201">
    <property type="protein sequence ID" value="KIJ34302.1"/>
    <property type="molecule type" value="Genomic_DNA"/>
</dbReference>
<evidence type="ECO:0000313" key="3">
    <source>
        <dbReference type="Proteomes" id="UP000054279"/>
    </source>
</evidence>
<evidence type="ECO:0000259" key="1">
    <source>
        <dbReference type="Pfam" id="PF20415"/>
    </source>
</evidence>
<protein>
    <recommendedName>
        <fullName evidence="1">DUF6699 domain-containing protein</fullName>
    </recommendedName>
</protein>
<dbReference type="InterPro" id="IPR046522">
    <property type="entry name" value="DUF6699"/>
</dbReference>
<dbReference type="AlphaFoldDB" id="A0A0C9UYC9"/>
<gene>
    <name evidence="2" type="ORF">M422DRAFT_263616</name>
</gene>
<dbReference type="Pfam" id="PF20415">
    <property type="entry name" value="DUF6699"/>
    <property type="match status" value="1"/>
</dbReference>
<name>A0A0C9UYC9_SPHS4</name>
<dbReference type="OrthoDB" id="21474at2759"/>
<proteinExistence type="predicted"/>
<dbReference type="HOGENOM" id="CLU_1138604_0_0_1"/>
<evidence type="ECO:0000313" key="2">
    <source>
        <dbReference type="EMBL" id="KIJ34302.1"/>
    </source>
</evidence>
<keyword evidence="3" id="KW-1185">Reference proteome</keyword>
<dbReference type="Proteomes" id="UP000054279">
    <property type="component" value="Unassembled WGS sequence"/>
</dbReference>
<organism evidence="2 3">
    <name type="scientific">Sphaerobolus stellatus (strain SS14)</name>
    <dbReference type="NCBI Taxonomy" id="990650"/>
    <lineage>
        <taxon>Eukaryota</taxon>
        <taxon>Fungi</taxon>
        <taxon>Dikarya</taxon>
        <taxon>Basidiomycota</taxon>
        <taxon>Agaricomycotina</taxon>
        <taxon>Agaricomycetes</taxon>
        <taxon>Phallomycetidae</taxon>
        <taxon>Geastrales</taxon>
        <taxon>Sphaerobolaceae</taxon>
        <taxon>Sphaerobolus</taxon>
    </lineage>
</organism>
<feature type="domain" description="DUF6699" evidence="1">
    <location>
        <begin position="91"/>
        <end position="221"/>
    </location>
</feature>